<dbReference type="EMBL" id="CM042889">
    <property type="protein sequence ID" value="KAI4320676.1"/>
    <property type="molecule type" value="Genomic_DNA"/>
</dbReference>
<keyword evidence="2" id="KW-1185">Reference proteome</keyword>
<accession>A0ACB9M9J1</accession>
<proteinExistence type="predicted"/>
<dbReference type="Proteomes" id="UP001057402">
    <property type="component" value="Chromosome 10"/>
</dbReference>
<name>A0ACB9M9J1_9MYRT</name>
<organism evidence="1 2">
    <name type="scientific">Melastoma candidum</name>
    <dbReference type="NCBI Taxonomy" id="119954"/>
    <lineage>
        <taxon>Eukaryota</taxon>
        <taxon>Viridiplantae</taxon>
        <taxon>Streptophyta</taxon>
        <taxon>Embryophyta</taxon>
        <taxon>Tracheophyta</taxon>
        <taxon>Spermatophyta</taxon>
        <taxon>Magnoliopsida</taxon>
        <taxon>eudicotyledons</taxon>
        <taxon>Gunneridae</taxon>
        <taxon>Pentapetalae</taxon>
        <taxon>rosids</taxon>
        <taxon>malvids</taxon>
        <taxon>Myrtales</taxon>
        <taxon>Melastomataceae</taxon>
        <taxon>Melastomatoideae</taxon>
        <taxon>Melastomateae</taxon>
        <taxon>Melastoma</taxon>
    </lineage>
</organism>
<protein>
    <submittedName>
        <fullName evidence="1">Uncharacterized protein</fullName>
    </submittedName>
</protein>
<evidence type="ECO:0000313" key="2">
    <source>
        <dbReference type="Proteomes" id="UP001057402"/>
    </source>
</evidence>
<evidence type="ECO:0000313" key="1">
    <source>
        <dbReference type="EMBL" id="KAI4320676.1"/>
    </source>
</evidence>
<gene>
    <name evidence="1" type="ORF">MLD38_034130</name>
</gene>
<reference evidence="2" key="1">
    <citation type="journal article" date="2023" name="Front. Plant Sci.">
        <title>Chromosomal-level genome assembly of Melastoma candidum provides insights into trichome evolution.</title>
        <authorList>
            <person name="Zhong Y."/>
            <person name="Wu W."/>
            <person name="Sun C."/>
            <person name="Zou P."/>
            <person name="Liu Y."/>
            <person name="Dai S."/>
            <person name="Zhou R."/>
        </authorList>
    </citation>
    <scope>NUCLEOTIDE SEQUENCE [LARGE SCALE GENOMIC DNA]</scope>
</reference>
<sequence length="559" mass="62601">MGGKERYSCESAAQTAEWIDAIVRFLKPHTPLLDAHLVNFLKDRLWESVDKDWMDCLRHEPLQNLLLIPSGLSQDHWPDSLKDFLQTLSSISFPRQQLPLDQIFPGIHLTSLNTVLAQGMNAKKKHEIQVLSALVDYIAKKVGAQTIVDVGAGQGYLAQVLSFQYNHSVAAIDACDHHGKVTDARAERIMKHYANQMRKSGSEIASLRIPRTITCQVSSTEILKALSDISIHDNVKAAPFGITDDCAKDEQLDSYLNQEKPVPILLAGLHACGDLSVTLLRTFVESEEVAAVISIGCCYNLLSEAVAGHVDTRCGFPLSKGYASTSLSLGKSARDLACQSADRWRSLEIDAGLHNFELHAFRAAFQMVLFDYFPETAKDSPPIGRQGKTMRRRQKMRMMNSSQVHRPSLQTLFPRDHDCEEKNFFAVKSVKVDEDGISDSEQEAVKDMDITRGMTLFRDKSSDFRTFSLSALHRLGLQHSVEIDFDQIWKDMEPFTELLGPYWSLRAALGSVLETLILLDRLLFLQEQGRDWKAFILPVFDPSLSPRNLAIVAAKVSDV</sequence>
<comment type="caution">
    <text evidence="1">The sequence shown here is derived from an EMBL/GenBank/DDBJ whole genome shotgun (WGS) entry which is preliminary data.</text>
</comment>